<organism evidence="1 2">
    <name type="scientific">Rubus argutus</name>
    <name type="common">Southern blackberry</name>
    <dbReference type="NCBI Taxonomy" id="59490"/>
    <lineage>
        <taxon>Eukaryota</taxon>
        <taxon>Viridiplantae</taxon>
        <taxon>Streptophyta</taxon>
        <taxon>Embryophyta</taxon>
        <taxon>Tracheophyta</taxon>
        <taxon>Spermatophyta</taxon>
        <taxon>Magnoliopsida</taxon>
        <taxon>eudicotyledons</taxon>
        <taxon>Gunneridae</taxon>
        <taxon>Pentapetalae</taxon>
        <taxon>rosids</taxon>
        <taxon>fabids</taxon>
        <taxon>Rosales</taxon>
        <taxon>Rosaceae</taxon>
        <taxon>Rosoideae</taxon>
        <taxon>Rosoideae incertae sedis</taxon>
        <taxon>Rubus</taxon>
    </lineage>
</organism>
<reference evidence="1 2" key="1">
    <citation type="journal article" date="2023" name="G3 (Bethesda)">
        <title>A chromosome-length genome assembly and annotation of blackberry (Rubus argutus, cv. 'Hillquist').</title>
        <authorList>
            <person name="Bruna T."/>
            <person name="Aryal R."/>
            <person name="Dudchenko O."/>
            <person name="Sargent D.J."/>
            <person name="Mead D."/>
            <person name="Buti M."/>
            <person name="Cavallini A."/>
            <person name="Hytonen T."/>
            <person name="Andres J."/>
            <person name="Pham M."/>
            <person name="Weisz D."/>
            <person name="Mascagni F."/>
            <person name="Usai G."/>
            <person name="Natali L."/>
            <person name="Bassil N."/>
            <person name="Fernandez G.E."/>
            <person name="Lomsadze A."/>
            <person name="Armour M."/>
            <person name="Olukolu B."/>
            <person name="Poorten T."/>
            <person name="Britton C."/>
            <person name="Davik J."/>
            <person name="Ashrafi H."/>
            <person name="Aiden E.L."/>
            <person name="Borodovsky M."/>
            <person name="Worthington M."/>
        </authorList>
    </citation>
    <scope>NUCLEOTIDE SEQUENCE [LARGE SCALE GENOMIC DNA]</scope>
    <source>
        <strain evidence="1">PI 553951</strain>
    </source>
</reference>
<sequence>MRCERRDKRDVGGGLSLDRDVAGSLYLDEVSAMDPLGALDSRRIHFDVCDSVFLICYTVFSENRENKLQEFSIVTQQLQAVSKIQFFVFSQFNALNRYCMRFHIDNTENYFQKCYRTQPPFLQPPFLKW</sequence>
<proteinExistence type="predicted"/>
<dbReference type="Proteomes" id="UP001457282">
    <property type="component" value="Unassembled WGS sequence"/>
</dbReference>
<keyword evidence="2" id="KW-1185">Reference proteome</keyword>
<protein>
    <submittedName>
        <fullName evidence="1">Uncharacterized protein</fullName>
    </submittedName>
</protein>
<dbReference type="EMBL" id="JBEDUW010000005">
    <property type="protein sequence ID" value="KAK9928687.1"/>
    <property type="molecule type" value="Genomic_DNA"/>
</dbReference>
<dbReference type="AlphaFoldDB" id="A0AAW1WVU4"/>
<evidence type="ECO:0000313" key="2">
    <source>
        <dbReference type="Proteomes" id="UP001457282"/>
    </source>
</evidence>
<comment type="caution">
    <text evidence="1">The sequence shown here is derived from an EMBL/GenBank/DDBJ whole genome shotgun (WGS) entry which is preliminary data.</text>
</comment>
<name>A0AAW1WVU4_RUBAR</name>
<evidence type="ECO:0000313" key="1">
    <source>
        <dbReference type="EMBL" id="KAK9928687.1"/>
    </source>
</evidence>
<accession>A0AAW1WVU4</accession>
<gene>
    <name evidence="1" type="ORF">M0R45_025810</name>
</gene>